<evidence type="ECO:0008006" key="3">
    <source>
        <dbReference type="Google" id="ProtNLM"/>
    </source>
</evidence>
<keyword evidence="2" id="KW-1185">Reference proteome</keyword>
<evidence type="ECO:0000313" key="1">
    <source>
        <dbReference type="EMBL" id="ALC15653.1"/>
    </source>
</evidence>
<organism evidence="1 2">
    <name type="scientific">Desulfuromonas soudanensis</name>
    <dbReference type="NCBI Taxonomy" id="1603606"/>
    <lineage>
        <taxon>Bacteria</taxon>
        <taxon>Pseudomonadati</taxon>
        <taxon>Thermodesulfobacteriota</taxon>
        <taxon>Desulfuromonadia</taxon>
        <taxon>Desulfuromonadales</taxon>
        <taxon>Desulfuromonadaceae</taxon>
        <taxon>Desulfuromonas</taxon>
    </lineage>
</organism>
<name>A0A0M3QF88_9BACT</name>
<dbReference type="AlphaFoldDB" id="A0A0M3QF88"/>
<dbReference type="Proteomes" id="UP000057158">
    <property type="component" value="Chromosome"/>
</dbReference>
<dbReference type="EMBL" id="CP010802">
    <property type="protein sequence ID" value="ALC15653.1"/>
    <property type="molecule type" value="Genomic_DNA"/>
</dbReference>
<dbReference type="PATRIC" id="fig|1603606.3.peg.951"/>
<evidence type="ECO:0000313" key="2">
    <source>
        <dbReference type="Proteomes" id="UP000057158"/>
    </source>
</evidence>
<accession>A0A0M3QF88</accession>
<dbReference type="STRING" id="1603606.DSOUD_0866"/>
<reference evidence="1 2" key="1">
    <citation type="submission" date="2015-07" db="EMBL/GenBank/DDBJ databases">
        <title>Isolation and Genomic Characterization of a Novel Halophilic Metal-Reducing Deltaproteobacterium from the Deep Subsurface.</title>
        <authorList>
            <person name="Badalamenti J.P."/>
            <person name="Summers Z.M."/>
            <person name="Gralnick J.A."/>
            <person name="Bond D.R."/>
        </authorList>
    </citation>
    <scope>NUCLEOTIDE SEQUENCE [LARGE SCALE GENOMIC DNA]</scope>
    <source>
        <strain evidence="1 2">WTL</strain>
    </source>
</reference>
<dbReference type="KEGG" id="des:DSOUD_0866"/>
<dbReference type="OrthoDB" id="8812397at2"/>
<sequence length="167" mass="18406">MFQPIARIVEKGTLLTGQGAKIVRKAQVAAMHEATQFGVRAVKERTPQGVSGAAGGLLSTIQAEVRKRSSGVIGIIGTSSPYGLVVEKGRRPGKGFPPEGSMLRWIEVKMGVSREEAERIEFPLRRAIAKKGTKGAFMFEQTLKEDWQDFQRIFDRHGVTIARELDK</sequence>
<gene>
    <name evidence="1" type="ORF">DSOUD_0866</name>
</gene>
<protein>
    <recommendedName>
        <fullName evidence="3">HK97 gp10 family phage protein</fullName>
    </recommendedName>
</protein>
<dbReference type="RefSeq" id="WP_053549840.1">
    <property type="nucleotide sequence ID" value="NZ_CP010802.1"/>
</dbReference>
<proteinExistence type="predicted"/>